<dbReference type="GO" id="GO:0000281">
    <property type="term" value="P:mitotic cytokinesis"/>
    <property type="evidence" value="ECO:0007669"/>
    <property type="project" value="TreeGrafter"/>
</dbReference>
<feature type="compositionally biased region" description="Pro residues" evidence="12">
    <location>
        <begin position="1284"/>
        <end position="1296"/>
    </location>
</feature>
<evidence type="ECO:0000256" key="5">
    <source>
        <dbReference type="ARBA" id="ARBA00023015"/>
    </source>
</evidence>
<evidence type="ECO:0000256" key="7">
    <source>
        <dbReference type="ARBA" id="ARBA00023163"/>
    </source>
</evidence>
<feature type="compositionally biased region" description="Low complexity" evidence="12">
    <location>
        <begin position="334"/>
        <end position="355"/>
    </location>
</feature>
<dbReference type="InterPro" id="IPR041418">
    <property type="entry name" value="SAM_3"/>
</dbReference>
<dbReference type="GO" id="GO:0090543">
    <property type="term" value="C:Flemming body"/>
    <property type="evidence" value="ECO:0007669"/>
    <property type="project" value="UniProtKB-SubCell"/>
</dbReference>
<dbReference type="Pfam" id="PF03097">
    <property type="entry name" value="BRO1"/>
    <property type="match status" value="1"/>
</dbReference>
<feature type="region of interest" description="Disordered" evidence="12">
    <location>
        <begin position="1245"/>
        <end position="1335"/>
    </location>
</feature>
<keyword evidence="16" id="KW-1185">Reference proteome</keyword>
<evidence type="ECO:0000256" key="6">
    <source>
        <dbReference type="ARBA" id="ARBA00023125"/>
    </source>
</evidence>
<dbReference type="InterPro" id="IPR025304">
    <property type="entry name" value="ALIX_V_dom"/>
</dbReference>
<dbReference type="GO" id="GO:0003677">
    <property type="term" value="F:DNA binding"/>
    <property type="evidence" value="ECO:0007669"/>
    <property type="project" value="UniProtKB-KW"/>
</dbReference>
<comment type="caution">
    <text evidence="15">The sequence shown here is derived from an EMBL/GenBank/DDBJ whole genome shotgun (WGS) entry which is preliminary data.</text>
</comment>
<feature type="compositionally biased region" description="Polar residues" evidence="12">
    <location>
        <begin position="1249"/>
        <end position="1259"/>
    </location>
</feature>
<evidence type="ECO:0000256" key="10">
    <source>
        <dbReference type="ARBA" id="ARBA00074846"/>
    </source>
</evidence>
<gene>
    <name evidence="15" type="ORF">ROHU_020734</name>
</gene>
<evidence type="ECO:0000259" key="14">
    <source>
        <dbReference type="PROSITE" id="PS51968"/>
    </source>
</evidence>
<feature type="compositionally biased region" description="Low complexity" evidence="12">
    <location>
        <begin position="1297"/>
        <end position="1315"/>
    </location>
</feature>
<evidence type="ECO:0000256" key="1">
    <source>
        <dbReference type="ARBA" id="ARBA00004123"/>
    </source>
</evidence>
<feature type="region of interest" description="Disordered" evidence="12">
    <location>
        <begin position="334"/>
        <end position="363"/>
    </location>
</feature>
<dbReference type="Pfam" id="PF04516">
    <property type="entry name" value="CP2"/>
    <property type="match status" value="1"/>
</dbReference>
<dbReference type="Pfam" id="PF18016">
    <property type="entry name" value="SAM_3"/>
    <property type="match status" value="1"/>
</dbReference>
<name>A0A498NAQ7_LABRO</name>
<dbReference type="EMBL" id="QBIY01012241">
    <property type="protein sequence ID" value="RXN26255.1"/>
    <property type="molecule type" value="Genomic_DNA"/>
</dbReference>
<keyword evidence="4" id="KW-0597">Phosphoprotein</keyword>
<reference evidence="15 16" key="1">
    <citation type="submission" date="2018-03" db="EMBL/GenBank/DDBJ databases">
        <title>Draft genome sequence of Rohu Carp (Labeo rohita).</title>
        <authorList>
            <person name="Das P."/>
            <person name="Kushwaha B."/>
            <person name="Joshi C.G."/>
            <person name="Kumar D."/>
            <person name="Nagpure N.S."/>
            <person name="Sahoo L."/>
            <person name="Das S.P."/>
            <person name="Bit A."/>
            <person name="Patnaik S."/>
            <person name="Meher P.K."/>
            <person name="Jayasankar P."/>
            <person name="Koringa P.G."/>
            <person name="Patel N.V."/>
            <person name="Hinsu A.T."/>
            <person name="Kumar R."/>
            <person name="Pandey M."/>
            <person name="Agarwal S."/>
            <person name="Srivastava S."/>
            <person name="Singh M."/>
            <person name="Iquebal M.A."/>
            <person name="Jaiswal S."/>
            <person name="Angadi U.B."/>
            <person name="Kumar N."/>
            <person name="Raza M."/>
            <person name="Shah T.M."/>
            <person name="Rai A."/>
            <person name="Jena J.K."/>
        </authorList>
    </citation>
    <scope>NUCLEOTIDE SEQUENCE [LARGE SCALE GENOMIC DNA]</scope>
    <source>
        <strain evidence="15">DASCIFA01</strain>
        <tissue evidence="15">Testis</tissue>
    </source>
</reference>
<dbReference type="Gene3D" id="1.10.150.50">
    <property type="entry name" value="Transcription Factor, Ets-1"/>
    <property type="match status" value="1"/>
</dbReference>
<evidence type="ECO:0000256" key="4">
    <source>
        <dbReference type="ARBA" id="ARBA00022553"/>
    </source>
</evidence>
<dbReference type="Gene3D" id="1.20.140.50">
    <property type="entry name" value="alix/aip1 like domains"/>
    <property type="match status" value="1"/>
</dbReference>
<dbReference type="FunFam" id="1.10.150.50:FF:000036">
    <property type="entry name" value="upstream-binding protein 1 isoform X1"/>
    <property type="match status" value="1"/>
</dbReference>
<evidence type="ECO:0000256" key="9">
    <source>
        <dbReference type="ARBA" id="ARBA00067531"/>
    </source>
</evidence>
<organism evidence="15 16">
    <name type="scientific">Labeo rohita</name>
    <name type="common">Indian major carp</name>
    <name type="synonym">Cyprinus rohita</name>
    <dbReference type="NCBI Taxonomy" id="84645"/>
    <lineage>
        <taxon>Eukaryota</taxon>
        <taxon>Metazoa</taxon>
        <taxon>Chordata</taxon>
        <taxon>Craniata</taxon>
        <taxon>Vertebrata</taxon>
        <taxon>Euteleostomi</taxon>
        <taxon>Actinopterygii</taxon>
        <taxon>Neopterygii</taxon>
        <taxon>Teleostei</taxon>
        <taxon>Ostariophysi</taxon>
        <taxon>Cypriniformes</taxon>
        <taxon>Cyprinidae</taxon>
        <taxon>Labeoninae</taxon>
        <taxon>Labeonini</taxon>
        <taxon>Labeo</taxon>
    </lineage>
</organism>
<dbReference type="PROSITE" id="PS51180">
    <property type="entry name" value="BRO1"/>
    <property type="match status" value="1"/>
</dbReference>
<feature type="compositionally biased region" description="Pro residues" evidence="12">
    <location>
        <begin position="1316"/>
        <end position="1326"/>
    </location>
</feature>
<dbReference type="PANTHER" id="PTHR23030">
    <property type="entry name" value="PCD6 INTERACTING PROTEIN-RELATED"/>
    <property type="match status" value="1"/>
</dbReference>
<dbReference type="PROSITE" id="PS51968">
    <property type="entry name" value="GRH_CP2_DB"/>
    <property type="match status" value="1"/>
</dbReference>
<evidence type="ECO:0000313" key="16">
    <source>
        <dbReference type="Proteomes" id="UP000290572"/>
    </source>
</evidence>
<comment type="subcellular location">
    <subcellularLocation>
        <location evidence="2">Midbody</location>
        <location evidence="2">Midbody ring</location>
    </subcellularLocation>
    <subcellularLocation>
        <location evidence="1 11">Nucleus</location>
    </subcellularLocation>
</comment>
<evidence type="ECO:0000256" key="3">
    <source>
        <dbReference type="ARBA" id="ARBA00010852"/>
    </source>
</evidence>
<dbReference type="Pfam" id="PF25416">
    <property type="entry name" value="GRHL1_C"/>
    <property type="match status" value="1"/>
</dbReference>
<evidence type="ECO:0000259" key="13">
    <source>
        <dbReference type="PROSITE" id="PS51180"/>
    </source>
</evidence>
<keyword evidence="6 11" id="KW-0238">DNA-binding</keyword>
<keyword evidence="5" id="KW-0805">Transcription regulation</keyword>
<evidence type="ECO:0000256" key="8">
    <source>
        <dbReference type="ARBA" id="ARBA00023242"/>
    </source>
</evidence>
<dbReference type="FunFam" id="1.25.40.280:FF:000001">
    <property type="entry name" value="programmed cell death 6-interacting protein-like isoform X1"/>
    <property type="match status" value="1"/>
</dbReference>
<keyword evidence="7" id="KW-0804">Transcription</keyword>
<dbReference type="Proteomes" id="UP000290572">
    <property type="component" value="Unassembled WGS sequence"/>
</dbReference>
<evidence type="ECO:0000313" key="15">
    <source>
        <dbReference type="EMBL" id="RXN26255.1"/>
    </source>
</evidence>
<dbReference type="InterPro" id="IPR013761">
    <property type="entry name" value="SAM/pointed_sf"/>
</dbReference>
<evidence type="ECO:0000256" key="11">
    <source>
        <dbReference type="PROSITE-ProRule" id="PRU01313"/>
    </source>
</evidence>
<protein>
    <recommendedName>
        <fullName evidence="10">Programmed cell death 6-interacting protein</fullName>
    </recommendedName>
    <alternativeName>
        <fullName evidence="9">Upstream-binding protein 1</fullName>
    </alternativeName>
</protein>
<dbReference type="Pfam" id="PF13949">
    <property type="entry name" value="ALIX_LYPXL_bnd"/>
    <property type="match status" value="1"/>
</dbReference>
<sequence>MTPAATRAPRRCCLYEVKLAALRLESEEKDLGAMAWVLKMDDATIESGLVHDFDASLSGIGQELGAGAYSMSDVLALPIFKQEDVSVPVESDTKNPPFQYVLCAATSPAVKLHEETLTYLNQGMDFITCQSYEIRLLDNRKIGEMPELNNKNVKSIVRVVFHDRRLQYMEHQQLEGWKWNRPGDRLLDIDIPMSVGITEPRTHASQLNAAEFLWDLSKRASVFVQVHCISTEFTPRKHGGEKGVPFRIQIDTFKQNESGEHTEHLHSASCQIKVFKTRLEPVIEEAVEHELKKSSKRTLPADCGDSIAKSKRGSCSPWPDNAYVNPNTAATPTFTSSTHTYSTSSTVPDSESSSPNHQGDLGSLISMESLSPTASIQDTQKWLLKNRFNSYSRIFTHFSGSDLLKLTREDLVQICGAADGIRLYNALKSRAVRPRLTVYVSLEASQSESPLLEKRGHSKNGEHSSPTSIPVYHALYLEEMTACELTRKISSVLALPLSHINQVYKQGPTGIHILLSDQCSHSPLELCFPRAVMATFISVPLKKSSEVDLVKPLSKFVTATYPQGEEQAEYLRAVDELNKLRKSALGRPLDKHESSLEILLRYYDQLCAIEPKFPFPELCLTFTWKDAFDKGSLFGGSVKLALASVGYEKTCVLFNVGALASQIASEQNLDNDEGLKTAAKFYQLASGAFAHIKDTVLSALNREPTMDISPETVGTLSQIMLSQAQEVFVLKATADKMKDAIVAKLANQAADYYGDAFKQCQYKENLPKEVLPVLAAKHCMMQATAELHQSALANQKKKFGEEIARLQHATELVKTAASRYDEYVNVKDLSDKISRALTAAKKDNDFIYHDRVPEVKDLEHIGKASLVKATAVQTPLSQKFTDLFEKMVPMAVQQSVSAANSRKADTVNRLIGSMREATNLCNGVLASLNLPAALEDLTGDAVPQSILEKSRAIVQQGGLQSIEQLIKDLPELLQRNREILDESLKMLDDEETTDNELRAKFNQRWNRTPSGDLYKPLRAEGNNFRNILDKAVQADQVVRERYTAHCEMIALLCKPENELSAAIPSANPAKTLQGSEVVNVLRAQLAQLDEVKREREVLEGEVKSVTFDMTTKFLTALAQDGAINEEVMTASELETRYGSHTQRVQQNLRRQEELLSQIQVSHQEFSALKQSNSEANNREEVLKKLASAHDSYIEISSNIKEGTKFYNDLTEILLKFQNKCSDIVFARKTERDELLKELQQSIAREPSAPSFNVPSYQSNTPAPASGGPTPAPRTVFTPQQPQAKPQPPARPPPPAITPQAASTAAPVSTPVAPSSTNPPPVAPPTGPSQAQGPPYPTYQGYPGYYQMPVAYNPYAYGQFNMPYMPYQAQGQAGYPGGPPAQQPYPYPQQPPQQQPYYPQQ</sequence>
<comment type="similarity">
    <text evidence="3">Belongs to the grh/CP2 family. CP2 subfamily.</text>
</comment>
<dbReference type="SUPFAM" id="SSF47769">
    <property type="entry name" value="SAM/Pointed domain"/>
    <property type="match status" value="1"/>
</dbReference>
<dbReference type="InterPro" id="IPR057520">
    <property type="entry name" value="GRHL1/CP2_C"/>
</dbReference>
<evidence type="ECO:0007829" key="17">
    <source>
        <dbReference type="PeptideAtlas" id="A0A498NAQ7"/>
    </source>
</evidence>
<dbReference type="CDD" id="cd09235">
    <property type="entry name" value="V_Alix"/>
    <property type="match status" value="1"/>
</dbReference>
<keyword evidence="17" id="KW-1267">Proteomics identification</keyword>
<dbReference type="Gene3D" id="1.25.40.280">
    <property type="entry name" value="alix/aip1 like domains"/>
    <property type="match status" value="1"/>
</dbReference>
<feature type="compositionally biased region" description="Pro residues" evidence="12">
    <location>
        <begin position="1376"/>
        <end position="1393"/>
    </location>
</feature>
<feature type="region of interest" description="Disordered" evidence="12">
    <location>
        <begin position="1366"/>
        <end position="1400"/>
    </location>
</feature>
<accession>A0A498NAQ7</accession>
<dbReference type="SMART" id="SM01041">
    <property type="entry name" value="BRO1"/>
    <property type="match status" value="1"/>
</dbReference>
<proteinExistence type="evidence at protein level"/>
<dbReference type="STRING" id="84645.A0A498NAQ7"/>
<dbReference type="InterPro" id="IPR007604">
    <property type="entry name" value="CP2"/>
</dbReference>
<feature type="domain" description="BRO1" evidence="13">
    <location>
        <begin position="535"/>
        <end position="925"/>
    </location>
</feature>
<evidence type="ECO:0000256" key="12">
    <source>
        <dbReference type="SAM" id="MobiDB-lite"/>
    </source>
</evidence>
<keyword evidence="8 11" id="KW-0539">Nucleus</keyword>
<dbReference type="GO" id="GO:0005634">
    <property type="term" value="C:nucleus"/>
    <property type="evidence" value="ECO:0007669"/>
    <property type="project" value="UniProtKB-SubCell"/>
</dbReference>
<dbReference type="InterPro" id="IPR038499">
    <property type="entry name" value="BRO1_sf"/>
</dbReference>
<dbReference type="PANTHER" id="PTHR23030:SF39">
    <property type="entry name" value="PROGRAMMED CELL DEATH 6-INTERACTING PROTEIN"/>
    <property type="match status" value="1"/>
</dbReference>
<evidence type="ECO:0000256" key="2">
    <source>
        <dbReference type="ARBA" id="ARBA00004476"/>
    </source>
</evidence>
<dbReference type="InterPro" id="IPR004328">
    <property type="entry name" value="BRO1_dom"/>
</dbReference>
<dbReference type="Gene3D" id="1.20.120.560">
    <property type="entry name" value="alix/aip1 in complex with the ypdl late domain"/>
    <property type="match status" value="1"/>
</dbReference>
<feature type="domain" description="Grh/CP2 DB" evidence="14">
    <location>
        <begin position="94"/>
        <end position="359"/>
    </location>
</feature>
<dbReference type="GO" id="GO:0005768">
    <property type="term" value="C:endosome"/>
    <property type="evidence" value="ECO:0007669"/>
    <property type="project" value="TreeGrafter"/>
</dbReference>
<dbReference type="CDD" id="cd09240">
    <property type="entry name" value="BRO1_Alix"/>
    <property type="match status" value="1"/>
</dbReference>